<evidence type="ECO:0000256" key="1">
    <source>
        <dbReference type="ARBA" id="ARBA00005964"/>
    </source>
</evidence>
<gene>
    <name evidence="5" type="ORF">LKD81_17560</name>
</gene>
<evidence type="ECO:0000256" key="3">
    <source>
        <dbReference type="RuleBase" id="RU361235"/>
    </source>
</evidence>
<dbReference type="EMBL" id="JAJEQR010000098">
    <property type="protein sequence ID" value="MCC2232770.1"/>
    <property type="molecule type" value="Genomic_DNA"/>
</dbReference>
<dbReference type="PROSITE" id="PS00941">
    <property type="entry name" value="CARBOXYLESTERASE_B_2"/>
    <property type="match status" value="1"/>
</dbReference>
<name>A0AAE3EE49_9FIRM</name>
<sequence>MALLQVKTESGMVEGLTGWNQAVSIFRGIPYAKAPVGELRWKAPQPAEPWEGVRECYTWGNISYQERRASEGGGDLIGNEFYCVDWPRSEDCLYLNVWTPAKKGDEKLPVGVYLHGGGYSQGYGHLNCYDGEGFAKRGIVTVTLNHRLGIFGYLGHPELTAEDEHHISGNYGVLDIIEALKWVKRNIEAFGGDPEKITVFGQSGGGDKTTTMLVTPLTDGIVKGAIMQSGGGLNMVFGEKSLADSEEAGKKLIEGMGYANIAEARKASSEELLQRVREYAGPAPMATMHLFSPCADGYIFPRHWGRLIQDGQFKDIPTMIGCTSQEFVKDVNVNGGDMALPDREKAFADGERDFGDGEAFLKAIKYDTDKQYAAEMYATCVGMTGNTYAGDLAFCESQVANGHKPAYQYYLTLVPPTATTAHHSAEHQYVFQTLTKSARPYTGRDWDLSNKMADYWANFIKYGNPNGEGLPEWTPYSAECKQAMNIDYDLKMIDQQTNDLIDLMVATDLKK</sequence>
<comment type="caution">
    <text evidence="5">The sequence shown here is derived from an EMBL/GenBank/DDBJ whole genome shotgun (WGS) entry which is preliminary data.</text>
</comment>
<keyword evidence="6" id="KW-1185">Reference proteome</keyword>
<dbReference type="SUPFAM" id="SSF53474">
    <property type="entry name" value="alpha/beta-Hydrolases"/>
    <property type="match status" value="1"/>
</dbReference>
<feature type="domain" description="Carboxylesterase type B" evidence="4">
    <location>
        <begin position="5"/>
        <end position="496"/>
    </location>
</feature>
<protein>
    <recommendedName>
        <fullName evidence="3">Carboxylic ester hydrolase</fullName>
        <ecNumber evidence="3">3.1.1.-</ecNumber>
    </recommendedName>
</protein>
<dbReference type="InterPro" id="IPR050309">
    <property type="entry name" value="Type-B_Carboxylest/Lipase"/>
</dbReference>
<dbReference type="PANTHER" id="PTHR11559">
    <property type="entry name" value="CARBOXYLESTERASE"/>
    <property type="match status" value="1"/>
</dbReference>
<dbReference type="RefSeq" id="WP_308455155.1">
    <property type="nucleotide sequence ID" value="NZ_JAJEQR010000098.1"/>
</dbReference>
<evidence type="ECO:0000313" key="6">
    <source>
        <dbReference type="Proteomes" id="UP001198182"/>
    </source>
</evidence>
<dbReference type="InterPro" id="IPR019819">
    <property type="entry name" value="Carboxylesterase_B_CS"/>
</dbReference>
<proteinExistence type="inferred from homology"/>
<accession>A0AAE3EE49</accession>
<dbReference type="PROSITE" id="PS00122">
    <property type="entry name" value="CARBOXYLESTERASE_B_1"/>
    <property type="match status" value="1"/>
</dbReference>
<dbReference type="AlphaFoldDB" id="A0AAE3EE49"/>
<dbReference type="GO" id="GO:0016787">
    <property type="term" value="F:hydrolase activity"/>
    <property type="evidence" value="ECO:0007669"/>
    <property type="project" value="UniProtKB-KW"/>
</dbReference>
<evidence type="ECO:0000259" key="4">
    <source>
        <dbReference type="Pfam" id="PF00135"/>
    </source>
</evidence>
<evidence type="ECO:0000256" key="2">
    <source>
        <dbReference type="ARBA" id="ARBA00022801"/>
    </source>
</evidence>
<dbReference type="EC" id="3.1.1.-" evidence="3"/>
<organism evidence="5 6">
    <name type="scientific">Hominifimenecus microfluidus</name>
    <dbReference type="NCBI Taxonomy" id="2885348"/>
    <lineage>
        <taxon>Bacteria</taxon>
        <taxon>Bacillati</taxon>
        <taxon>Bacillota</taxon>
        <taxon>Clostridia</taxon>
        <taxon>Lachnospirales</taxon>
        <taxon>Lachnospiraceae</taxon>
        <taxon>Hominifimenecus</taxon>
    </lineage>
</organism>
<dbReference type="InterPro" id="IPR002018">
    <property type="entry name" value="CarbesteraseB"/>
</dbReference>
<evidence type="ECO:0000313" key="5">
    <source>
        <dbReference type="EMBL" id="MCC2232770.1"/>
    </source>
</evidence>
<comment type="similarity">
    <text evidence="1 3">Belongs to the type-B carboxylesterase/lipase family.</text>
</comment>
<dbReference type="Pfam" id="PF00135">
    <property type="entry name" value="COesterase"/>
    <property type="match status" value="1"/>
</dbReference>
<reference evidence="5" key="1">
    <citation type="submission" date="2021-10" db="EMBL/GenBank/DDBJ databases">
        <title>Anaerobic single-cell dispensing facilitates the cultivation of human gut bacteria.</title>
        <authorList>
            <person name="Afrizal A."/>
        </authorList>
    </citation>
    <scope>NUCLEOTIDE SEQUENCE</scope>
    <source>
        <strain evidence="5">CLA-AA-H215</strain>
    </source>
</reference>
<dbReference type="Gene3D" id="3.40.50.1820">
    <property type="entry name" value="alpha/beta hydrolase"/>
    <property type="match status" value="1"/>
</dbReference>
<dbReference type="Proteomes" id="UP001198182">
    <property type="component" value="Unassembled WGS sequence"/>
</dbReference>
<dbReference type="InterPro" id="IPR029058">
    <property type="entry name" value="AB_hydrolase_fold"/>
</dbReference>
<dbReference type="InterPro" id="IPR019826">
    <property type="entry name" value="Carboxylesterase_B_AS"/>
</dbReference>
<keyword evidence="2 3" id="KW-0378">Hydrolase</keyword>